<evidence type="ECO:0000259" key="1">
    <source>
        <dbReference type="Pfam" id="PF00881"/>
    </source>
</evidence>
<accession>A0A7W7CGD6</accession>
<dbReference type="RefSeq" id="WP_185006265.1">
    <property type="nucleotide sequence ID" value="NZ_BAAAUI010000005.1"/>
</dbReference>
<dbReference type="Pfam" id="PF00881">
    <property type="entry name" value="Nitroreductase"/>
    <property type="match status" value="1"/>
</dbReference>
<comment type="caution">
    <text evidence="2">The sequence shown here is derived from an EMBL/GenBank/DDBJ whole genome shotgun (WGS) entry which is preliminary data.</text>
</comment>
<organism evidence="2 3">
    <name type="scientific">Crossiella cryophila</name>
    <dbReference type="NCBI Taxonomy" id="43355"/>
    <lineage>
        <taxon>Bacteria</taxon>
        <taxon>Bacillati</taxon>
        <taxon>Actinomycetota</taxon>
        <taxon>Actinomycetes</taxon>
        <taxon>Pseudonocardiales</taxon>
        <taxon>Pseudonocardiaceae</taxon>
        <taxon>Crossiella</taxon>
    </lineage>
</organism>
<dbReference type="CDD" id="cd02142">
    <property type="entry name" value="McbC_SagB-like_oxidoreductase"/>
    <property type="match status" value="1"/>
</dbReference>
<dbReference type="InterPro" id="IPR052544">
    <property type="entry name" value="Bacteriocin_Proc_Enz"/>
</dbReference>
<dbReference type="SUPFAM" id="SSF55469">
    <property type="entry name" value="FMN-dependent nitroreductase-like"/>
    <property type="match status" value="1"/>
</dbReference>
<dbReference type="AlphaFoldDB" id="A0A7W7CGD6"/>
<sequence>MTELSASDLRQAAISCTSYRAVSPDVHASGLRTHQLRFENLSANGLPRPAEEFLVGGRLRRWDRESALSASAYFADPTVAALAELDTEVLRDDEIVQLPPNIRTRLELGEAVSRRRSTRTYSGDPVGLPELATLLRHVGAITAEGDVDLMRGGTVTYRFRTVPSAGGLYPVELWVAALNITGLSPAVYRYAPRLDGLVQVGDAGVLARLSGCFAIPDDQITISSAAAVLCYVARPWRTMRKYGPRGMRFVLHEIGGMSQNAHLTVAALGLGSVDCAGFYDDEVNEVLGLDGVLTAVLHTSVLGWQG</sequence>
<dbReference type="EMBL" id="JACHMH010000001">
    <property type="protein sequence ID" value="MBB4680447.1"/>
    <property type="molecule type" value="Genomic_DNA"/>
</dbReference>
<dbReference type="Gene3D" id="3.40.109.10">
    <property type="entry name" value="NADH Oxidase"/>
    <property type="match status" value="1"/>
</dbReference>
<name>A0A7W7CGD6_9PSEU</name>
<evidence type="ECO:0000313" key="3">
    <source>
        <dbReference type="Proteomes" id="UP000533598"/>
    </source>
</evidence>
<dbReference type="InterPro" id="IPR020051">
    <property type="entry name" value="SagB-type_dehydrogenase"/>
</dbReference>
<gene>
    <name evidence="2" type="ORF">HNR67_006565</name>
</gene>
<dbReference type="InterPro" id="IPR000415">
    <property type="entry name" value="Nitroreductase-like"/>
</dbReference>
<dbReference type="Proteomes" id="UP000533598">
    <property type="component" value="Unassembled WGS sequence"/>
</dbReference>
<reference evidence="2 3" key="1">
    <citation type="submission" date="2020-08" db="EMBL/GenBank/DDBJ databases">
        <title>Sequencing the genomes of 1000 actinobacteria strains.</title>
        <authorList>
            <person name="Klenk H.-P."/>
        </authorList>
    </citation>
    <scope>NUCLEOTIDE SEQUENCE [LARGE SCALE GENOMIC DNA]</scope>
    <source>
        <strain evidence="2 3">DSM 44230</strain>
    </source>
</reference>
<proteinExistence type="predicted"/>
<evidence type="ECO:0000313" key="2">
    <source>
        <dbReference type="EMBL" id="MBB4680447.1"/>
    </source>
</evidence>
<dbReference type="PANTHER" id="PTHR43745">
    <property type="entry name" value="NITROREDUCTASE MJ1384-RELATED"/>
    <property type="match status" value="1"/>
</dbReference>
<dbReference type="PANTHER" id="PTHR43745:SF2">
    <property type="entry name" value="NITROREDUCTASE MJ1384-RELATED"/>
    <property type="match status" value="1"/>
</dbReference>
<dbReference type="GO" id="GO:0016491">
    <property type="term" value="F:oxidoreductase activity"/>
    <property type="evidence" value="ECO:0007669"/>
    <property type="project" value="InterPro"/>
</dbReference>
<keyword evidence="3" id="KW-1185">Reference proteome</keyword>
<dbReference type="InterPro" id="IPR029479">
    <property type="entry name" value="Nitroreductase"/>
</dbReference>
<feature type="domain" description="Nitroreductase" evidence="1">
    <location>
        <begin position="113"/>
        <end position="297"/>
    </location>
</feature>
<protein>
    <submittedName>
        <fullName evidence="2">SagB-type dehydrogenase family enzyme</fullName>
    </submittedName>
</protein>
<dbReference type="NCBIfam" id="TIGR03605">
    <property type="entry name" value="antibiot_sagB"/>
    <property type="match status" value="1"/>
</dbReference>